<gene>
    <name evidence="4" type="ORF">GCM10008983_20060</name>
</gene>
<reference evidence="4 5" key="1">
    <citation type="journal article" date="2019" name="Int. J. Syst. Evol. Microbiol.">
        <title>The Global Catalogue of Microorganisms (GCM) 10K type strain sequencing project: providing services to taxonomists for standard genome sequencing and annotation.</title>
        <authorList>
            <consortium name="The Broad Institute Genomics Platform"/>
            <consortium name="The Broad Institute Genome Sequencing Center for Infectious Disease"/>
            <person name="Wu L."/>
            <person name="Ma J."/>
        </authorList>
    </citation>
    <scope>NUCLEOTIDE SEQUENCE [LARGE SCALE GENOMIC DNA]</scope>
    <source>
        <strain evidence="4 5">JCM 12149</strain>
    </source>
</reference>
<proteinExistence type="predicted"/>
<evidence type="ECO:0000256" key="1">
    <source>
        <dbReference type="ARBA" id="ARBA00022603"/>
    </source>
</evidence>
<accession>A0ABN0ZC10</accession>
<keyword evidence="1 4" id="KW-0489">Methyltransferase</keyword>
<dbReference type="InterPro" id="IPR029063">
    <property type="entry name" value="SAM-dependent_MTases_sf"/>
</dbReference>
<evidence type="ECO:0000256" key="2">
    <source>
        <dbReference type="ARBA" id="ARBA00022679"/>
    </source>
</evidence>
<evidence type="ECO:0000313" key="5">
    <source>
        <dbReference type="Proteomes" id="UP001501459"/>
    </source>
</evidence>
<keyword evidence="2" id="KW-0808">Transferase</keyword>
<dbReference type="GO" id="GO:0008168">
    <property type="term" value="F:methyltransferase activity"/>
    <property type="evidence" value="ECO:0007669"/>
    <property type="project" value="UniProtKB-KW"/>
</dbReference>
<dbReference type="Gene3D" id="3.40.50.150">
    <property type="entry name" value="Vaccinia Virus protein VP39"/>
    <property type="match status" value="1"/>
</dbReference>
<dbReference type="CDD" id="cd02440">
    <property type="entry name" value="AdoMet_MTases"/>
    <property type="match status" value="1"/>
</dbReference>
<keyword evidence="5" id="KW-1185">Reference proteome</keyword>
<evidence type="ECO:0000259" key="3">
    <source>
        <dbReference type="Pfam" id="PF13649"/>
    </source>
</evidence>
<evidence type="ECO:0000313" key="4">
    <source>
        <dbReference type="EMBL" id="GAA0442929.1"/>
    </source>
</evidence>
<name>A0ABN0ZC10_9BACI</name>
<dbReference type="Gene3D" id="2.20.25.110">
    <property type="entry name" value="S-adenosyl-L-methionine-dependent methyltransferases"/>
    <property type="match status" value="1"/>
</dbReference>
<sequence length="253" mass="29486">MTYEQMAYYYDLLMTEAPYDQWKSFTEAMIEQTKTSVSSIIDLGCGTGQITTRLAESGYHMTGVDYSSDMLTVAKQRADSERVPIQFIQQDLRMLEGFPLYDAAVSYCDVLNYITDEEELRTVFQRVAGLLRTGGLFIFDVHSLQHVHNYYKNQTFADVDDDVAYIWFCTPGEREGEMHHDVTFFAWDHSSGHYIRFDEYHHQRTYSIHFYRQLLDEAGFTIRHVSSDFLEENNAIDAESERLFITAAKRPDD</sequence>
<dbReference type="Proteomes" id="UP001501459">
    <property type="component" value="Unassembled WGS sequence"/>
</dbReference>
<protein>
    <submittedName>
        <fullName evidence="4">Class I SAM-dependent methyltransferase</fullName>
    </submittedName>
</protein>
<dbReference type="PANTHER" id="PTHR43861:SF1">
    <property type="entry name" value="TRANS-ACONITATE 2-METHYLTRANSFERASE"/>
    <property type="match status" value="1"/>
</dbReference>
<dbReference type="EMBL" id="BAAADM010000054">
    <property type="protein sequence ID" value="GAA0442929.1"/>
    <property type="molecule type" value="Genomic_DNA"/>
</dbReference>
<dbReference type="InterPro" id="IPR041698">
    <property type="entry name" value="Methyltransf_25"/>
</dbReference>
<organism evidence="4 5">
    <name type="scientific">Lentibacillus halophilus</name>
    <dbReference type="NCBI Taxonomy" id="295065"/>
    <lineage>
        <taxon>Bacteria</taxon>
        <taxon>Bacillati</taxon>
        <taxon>Bacillota</taxon>
        <taxon>Bacilli</taxon>
        <taxon>Bacillales</taxon>
        <taxon>Bacillaceae</taxon>
        <taxon>Lentibacillus</taxon>
    </lineage>
</organism>
<dbReference type="GO" id="GO:0032259">
    <property type="term" value="P:methylation"/>
    <property type="evidence" value="ECO:0007669"/>
    <property type="project" value="UniProtKB-KW"/>
</dbReference>
<dbReference type="PANTHER" id="PTHR43861">
    <property type="entry name" value="TRANS-ACONITATE 2-METHYLTRANSFERASE-RELATED"/>
    <property type="match status" value="1"/>
</dbReference>
<comment type="caution">
    <text evidence="4">The sequence shown here is derived from an EMBL/GenBank/DDBJ whole genome shotgun (WGS) entry which is preliminary data.</text>
</comment>
<dbReference type="Pfam" id="PF13649">
    <property type="entry name" value="Methyltransf_25"/>
    <property type="match status" value="1"/>
</dbReference>
<feature type="domain" description="Methyltransferase" evidence="3">
    <location>
        <begin position="40"/>
        <end position="135"/>
    </location>
</feature>
<dbReference type="SUPFAM" id="SSF53335">
    <property type="entry name" value="S-adenosyl-L-methionine-dependent methyltransferases"/>
    <property type="match status" value="1"/>
</dbReference>